<dbReference type="PANTHER" id="PTHR24094:SF15">
    <property type="entry name" value="AMP-DEPENDENT SYNTHETASE_LIGASE DOMAIN-CONTAINING PROTEIN-RELATED"/>
    <property type="match status" value="1"/>
</dbReference>
<dbReference type="GO" id="GO:0004519">
    <property type="term" value="F:endonuclease activity"/>
    <property type="evidence" value="ECO:0007669"/>
    <property type="project" value="UniProtKB-KW"/>
</dbReference>
<comment type="caution">
    <text evidence="2">The sequence shown here is derived from an EMBL/GenBank/DDBJ whole genome shotgun (WGS) entry which is preliminary data.</text>
</comment>
<keyword evidence="2" id="KW-0540">Nuclease</keyword>
<evidence type="ECO:0000313" key="2">
    <source>
        <dbReference type="EMBL" id="MCS7484069.1"/>
    </source>
</evidence>
<name>A0A9X2VWR0_9PSEU</name>
<gene>
    <name evidence="2" type="ORF">NZH93_45165</name>
</gene>
<accession>A0A9X2VWR0</accession>
<dbReference type="EMBL" id="JANYMP010000041">
    <property type="protein sequence ID" value="MCS7484069.1"/>
    <property type="molecule type" value="Genomic_DNA"/>
</dbReference>
<feature type="domain" description="GmrSD restriction endonucleases C-terminal" evidence="1">
    <location>
        <begin position="102"/>
        <end position="230"/>
    </location>
</feature>
<dbReference type="InterPro" id="IPR011089">
    <property type="entry name" value="GmrSD_C"/>
</dbReference>
<protein>
    <submittedName>
        <fullName evidence="2">HNH endonuclease family protein</fullName>
    </submittedName>
</protein>
<proteinExistence type="predicted"/>
<reference evidence="2" key="1">
    <citation type="submission" date="2022-08" db="EMBL/GenBank/DDBJ databases">
        <authorList>
            <person name="Tistechok S."/>
            <person name="Samborskyy M."/>
            <person name="Roman I."/>
        </authorList>
    </citation>
    <scope>NUCLEOTIDE SEQUENCE</scope>
    <source>
        <strain evidence="2">DSM 103496</strain>
    </source>
</reference>
<dbReference type="Pfam" id="PF07510">
    <property type="entry name" value="GmrSD_C"/>
    <property type="match status" value="1"/>
</dbReference>
<keyword evidence="2" id="KW-0378">Hydrolase</keyword>
<evidence type="ECO:0000313" key="3">
    <source>
        <dbReference type="Proteomes" id="UP001141259"/>
    </source>
</evidence>
<dbReference type="RefSeq" id="WP_259629523.1">
    <property type="nucleotide sequence ID" value="NZ_JANYMP010000041.1"/>
</dbReference>
<sequence>MTPLEAPMTRRTAAALTALAFLLAGCDPLDVGTGPVGGAGAAVTVDRVPDGTPDAATAKAELAQLPEGGLGKMDGYERDCDNGAACVFGQPWLDVDGDGCDQRSQVLARDMTDVVRKEGRCAVASGTLLDPYTGDTLTSTSKIQIDHVVPLAEMWRSGAAAWTPERRAAAANDLNNLLAVTGKVNQSKGDKTPDEWMPPNPAYACSYARVYVGVKTEYGMSVRAAERAALDKSLATCG</sequence>
<evidence type="ECO:0000259" key="1">
    <source>
        <dbReference type="Pfam" id="PF07510"/>
    </source>
</evidence>
<keyword evidence="3" id="KW-1185">Reference proteome</keyword>
<dbReference type="Gene3D" id="1.10.30.50">
    <property type="match status" value="1"/>
</dbReference>
<dbReference type="Proteomes" id="UP001141259">
    <property type="component" value="Unassembled WGS sequence"/>
</dbReference>
<dbReference type="AlphaFoldDB" id="A0A9X2VWR0"/>
<keyword evidence="2" id="KW-0255">Endonuclease</keyword>
<organism evidence="2 3">
    <name type="scientific">Umezawaea endophytica</name>
    <dbReference type="NCBI Taxonomy" id="1654476"/>
    <lineage>
        <taxon>Bacteria</taxon>
        <taxon>Bacillati</taxon>
        <taxon>Actinomycetota</taxon>
        <taxon>Actinomycetes</taxon>
        <taxon>Pseudonocardiales</taxon>
        <taxon>Pseudonocardiaceae</taxon>
        <taxon>Umezawaea</taxon>
    </lineage>
</organism>
<dbReference type="PANTHER" id="PTHR24094">
    <property type="entry name" value="SECRETED PROTEIN"/>
    <property type="match status" value="1"/>
</dbReference>